<protein>
    <submittedName>
        <fullName evidence="2">Glycosyltransferase family 2 protein</fullName>
    </submittedName>
</protein>
<dbReference type="SUPFAM" id="SSF53448">
    <property type="entry name" value="Nucleotide-diphospho-sugar transferases"/>
    <property type="match status" value="1"/>
</dbReference>
<dbReference type="Pfam" id="PF00535">
    <property type="entry name" value="Glycos_transf_2"/>
    <property type="match status" value="1"/>
</dbReference>
<reference evidence="3" key="1">
    <citation type="submission" date="2020-02" db="EMBL/GenBank/DDBJ databases">
        <title>Genomic and physiological characterization of two novel Nitrospinaceae genera.</title>
        <authorList>
            <person name="Mueller A.J."/>
            <person name="Jung M.-Y."/>
            <person name="Strachan C.R."/>
            <person name="Herbold C.W."/>
            <person name="Kirkegaard R.H."/>
            <person name="Daims H."/>
        </authorList>
    </citation>
    <scope>NUCLEOTIDE SEQUENCE [LARGE SCALE GENOMIC DNA]</scope>
</reference>
<dbReference type="InterPro" id="IPR050256">
    <property type="entry name" value="Glycosyltransferase_2"/>
</dbReference>
<dbReference type="Proteomes" id="UP000594464">
    <property type="component" value="Chromosome"/>
</dbReference>
<evidence type="ECO:0000313" key="2">
    <source>
        <dbReference type="EMBL" id="QPJ65656.1"/>
    </source>
</evidence>
<dbReference type="CDD" id="cd04179">
    <property type="entry name" value="DPM_DPG-synthase_like"/>
    <property type="match status" value="1"/>
</dbReference>
<dbReference type="Gene3D" id="3.90.550.10">
    <property type="entry name" value="Spore Coat Polysaccharide Biosynthesis Protein SpsA, Chain A"/>
    <property type="match status" value="1"/>
</dbReference>
<dbReference type="InterPro" id="IPR029044">
    <property type="entry name" value="Nucleotide-diphossugar_trans"/>
</dbReference>
<gene>
    <name evidence="2" type="ORF">G3M78_09725</name>
</gene>
<dbReference type="PANTHER" id="PTHR48090:SF7">
    <property type="entry name" value="RFBJ PROTEIN"/>
    <property type="match status" value="1"/>
</dbReference>
<evidence type="ECO:0000313" key="3">
    <source>
        <dbReference type="Proteomes" id="UP000594464"/>
    </source>
</evidence>
<dbReference type="AlphaFoldDB" id="A0A7T0G3V4"/>
<dbReference type="KEGG" id="nva:G3M78_09725"/>
<name>A0A7T0G3V4_9BACT</name>
<dbReference type="PANTHER" id="PTHR48090">
    <property type="entry name" value="UNDECAPRENYL-PHOSPHATE 4-DEOXY-4-FORMAMIDO-L-ARABINOSE TRANSFERASE-RELATED"/>
    <property type="match status" value="1"/>
</dbReference>
<sequence>MSPRISVIIPAYNEESSIALVLDSLPQDRLQEIIVVDNASTDRTAEVAGQHGARVVLEKRKGYGSACLKGIRSLEETDIVVFLDGDFSDYPEEIDLLVEPILKDEADFVLGSRMIKAQSRAALLPQARFGNQLAVFLIRRLFGWQFTDLGPFRALSSTALKALNMRDTNFGWTVEMQVKAVQRGLRIQEIAVSYRDRVGVSKITGTVSGTFKAGFKIIYTIFKYWLKRDKTALKG</sequence>
<accession>A0A7T0G3V4</accession>
<feature type="domain" description="Glycosyltransferase 2-like" evidence="1">
    <location>
        <begin position="6"/>
        <end position="128"/>
    </location>
</feature>
<evidence type="ECO:0000259" key="1">
    <source>
        <dbReference type="Pfam" id="PF00535"/>
    </source>
</evidence>
<organism evidence="2 3">
    <name type="scientific">Candidatus Nitrohelix vancouverensis</name>
    <dbReference type="NCBI Taxonomy" id="2705534"/>
    <lineage>
        <taxon>Bacteria</taxon>
        <taxon>Pseudomonadati</taxon>
        <taxon>Nitrospinota/Tectimicrobiota group</taxon>
        <taxon>Nitrospinota</taxon>
        <taxon>Nitrospinia</taxon>
        <taxon>Nitrospinales</taxon>
        <taxon>Nitrospinaceae</taxon>
        <taxon>Candidatus Nitrohelix</taxon>
    </lineage>
</organism>
<proteinExistence type="predicted"/>
<dbReference type="InterPro" id="IPR001173">
    <property type="entry name" value="Glyco_trans_2-like"/>
</dbReference>
<dbReference type="EMBL" id="CP048620">
    <property type="protein sequence ID" value="QPJ65656.1"/>
    <property type="molecule type" value="Genomic_DNA"/>
</dbReference>
<dbReference type="GO" id="GO:0016740">
    <property type="term" value="F:transferase activity"/>
    <property type="evidence" value="ECO:0007669"/>
    <property type="project" value="UniProtKB-KW"/>
</dbReference>
<keyword evidence="2" id="KW-0808">Transferase</keyword>